<dbReference type="OrthoDB" id="5654088at2"/>
<evidence type="ECO:0000313" key="2">
    <source>
        <dbReference type="Proteomes" id="UP000054761"/>
    </source>
</evidence>
<evidence type="ECO:0000313" key="1">
    <source>
        <dbReference type="EMBL" id="KTD16041.1"/>
    </source>
</evidence>
<dbReference type="AlphaFoldDB" id="A0A0W0V8S7"/>
<dbReference type="EMBL" id="LNYH01000126">
    <property type="protein sequence ID" value="KTD16041.1"/>
    <property type="molecule type" value="Genomic_DNA"/>
</dbReference>
<name>A0A0W0V8S7_9GAMM</name>
<sequence>MLRQALIYIILSILVVIFAKYFHLLVVYIDTFFTYISVKMTSVFSMSHIGLLTRKVIVLIFLPVLIAALPALAYRAVKGGRMPYFMELTWLLWLVIVLSNVLIR</sequence>
<dbReference type="Proteomes" id="UP000054761">
    <property type="component" value="Unassembled WGS sequence"/>
</dbReference>
<comment type="caution">
    <text evidence="1">The sequence shown here is derived from an EMBL/GenBank/DDBJ whole genome shotgun (WGS) entry which is preliminary data.</text>
</comment>
<dbReference type="RefSeq" id="WP_058502492.1">
    <property type="nucleotide sequence ID" value="NZ_CAAAJA010000065.1"/>
</dbReference>
<dbReference type="PATRIC" id="fig|454.4.peg.2390"/>
<reference evidence="1 2" key="1">
    <citation type="submission" date="2015-11" db="EMBL/GenBank/DDBJ databases">
        <title>Genomic analysis of 38 Legionella species identifies large and diverse effector repertoires.</title>
        <authorList>
            <person name="Burstein D."/>
            <person name="Amaro F."/>
            <person name="Zusman T."/>
            <person name="Lifshitz Z."/>
            <person name="Cohen O."/>
            <person name="Gilbert J.A."/>
            <person name="Pupko T."/>
            <person name="Shuman H.A."/>
            <person name="Segal G."/>
        </authorList>
    </citation>
    <scope>NUCLEOTIDE SEQUENCE [LARGE SCALE GENOMIC DNA]</scope>
    <source>
        <strain evidence="1 2">Bercovier 4</strain>
    </source>
</reference>
<organism evidence="1 2">
    <name type="scientific">Legionella israelensis</name>
    <dbReference type="NCBI Taxonomy" id="454"/>
    <lineage>
        <taxon>Bacteria</taxon>
        <taxon>Pseudomonadati</taxon>
        <taxon>Pseudomonadota</taxon>
        <taxon>Gammaproteobacteria</taxon>
        <taxon>Legionellales</taxon>
        <taxon>Legionellaceae</taxon>
        <taxon>Legionella</taxon>
    </lineage>
</organism>
<proteinExistence type="predicted"/>
<keyword evidence="2" id="KW-1185">Reference proteome</keyword>
<dbReference type="STRING" id="454.Lisr_2188"/>
<gene>
    <name evidence="1" type="ORF">Lisr_2188</name>
</gene>
<protein>
    <submittedName>
        <fullName evidence="1">Uncharacterized protein</fullName>
    </submittedName>
</protein>
<accession>A0A0W0V8S7</accession>